<sequence length="214" mass="22837">MHDDSATTGERLATWLEGLGLADHLANAGLPSFERDLGGLVRWRDPGTGQPLTAEQLADLDRVLHQDGDDPAHAVPLALVQLRRRAQVRAALLASAWHTYASLAAVRGASENATRFAVHKAAERHALLVVAHDGGVLVPAFQLTDAGELRPELGAVLEPLLAARMDPWQVWSWLTQPAGLLGGDVPHELARDAAEVDVVRHAAVRLAERASAGS</sequence>
<gene>
    <name evidence="1" type="ORF">KR76_27315</name>
</gene>
<protein>
    <submittedName>
        <fullName evidence="1">Uncharacterized protein</fullName>
    </submittedName>
</protein>
<dbReference type="STRING" id="2045.KR76_27315"/>
<keyword evidence="2" id="KW-1185">Reference proteome</keyword>
<dbReference type="AlphaFoldDB" id="A0A0A1DSI9"/>
<dbReference type="EMBL" id="CP009896">
    <property type="protein sequence ID" value="AIY19557.1"/>
    <property type="molecule type" value="Genomic_DNA"/>
</dbReference>
<dbReference type="OrthoDB" id="4801736at2"/>
<organism evidence="1 2">
    <name type="scientific">Nocardioides simplex</name>
    <name type="common">Arthrobacter simplex</name>
    <dbReference type="NCBI Taxonomy" id="2045"/>
    <lineage>
        <taxon>Bacteria</taxon>
        <taxon>Bacillati</taxon>
        <taxon>Actinomycetota</taxon>
        <taxon>Actinomycetes</taxon>
        <taxon>Propionibacteriales</taxon>
        <taxon>Nocardioidaceae</taxon>
        <taxon>Pimelobacter</taxon>
    </lineage>
</organism>
<dbReference type="HOGENOM" id="CLU_1287766_0_0_11"/>
<dbReference type="RefSeq" id="WP_038682880.1">
    <property type="nucleotide sequence ID" value="NZ_BJMC01000016.1"/>
</dbReference>
<dbReference type="eggNOG" id="ENOG502ZQHC">
    <property type="taxonomic scope" value="Bacteria"/>
</dbReference>
<name>A0A0A1DSI9_NOCSI</name>
<dbReference type="Proteomes" id="UP000030300">
    <property type="component" value="Chromosome"/>
</dbReference>
<evidence type="ECO:0000313" key="2">
    <source>
        <dbReference type="Proteomes" id="UP000030300"/>
    </source>
</evidence>
<accession>A0A0A1DSI9</accession>
<proteinExistence type="predicted"/>
<dbReference type="KEGG" id="psim:KR76_27315"/>
<reference evidence="1 2" key="1">
    <citation type="journal article" date="2015" name="Genome Announc.">
        <title>Complete Genome Sequence of Steroid-Transforming Nocardioides simplex VKM Ac-2033D.</title>
        <authorList>
            <person name="Shtratnikova V.Y."/>
            <person name="Schelkunov M.I."/>
            <person name="Pekov Y.A."/>
            <person name="Fokina V.V."/>
            <person name="Logacheva M.D."/>
            <person name="Sokolov S.L."/>
            <person name="Bragin E.Y."/>
            <person name="Ashapkin V.V."/>
            <person name="Donova M.V."/>
        </authorList>
    </citation>
    <scope>NUCLEOTIDE SEQUENCE [LARGE SCALE GENOMIC DNA]</scope>
    <source>
        <strain evidence="1 2">VKM Ac-2033D</strain>
    </source>
</reference>
<evidence type="ECO:0000313" key="1">
    <source>
        <dbReference type="EMBL" id="AIY19557.1"/>
    </source>
</evidence>
<dbReference type="GeneID" id="96612443"/>